<evidence type="ECO:0000256" key="1">
    <source>
        <dbReference type="SAM" id="MobiDB-lite"/>
    </source>
</evidence>
<dbReference type="KEGG" id="bvz:BRAD3257_2190"/>
<sequence length="403" mass="45707">MTSEISPHLFIPEAELAFHPERTSDVDLHPLRGLLRFGPYPRTKGVGIVHHVTRKDAPVAFRIVYPSSVARFAIPAASDQVVELLSFAGKIWWPYGEPNFRDLGNFLVVRQHLVTPDEWRDDIYATRDLLKVVPEGDKIVNTESFSRFDLPNKCDEVTAQLQRILAENFMVCDDVVYAAGGVPVHAVWRHPRFSQVGVVSSGIDRRVTGLEPLNPYPGFFARAETQEAFSERRFWQPGVPAPIKLPRSQQVFAQIEVVGPTPIPDTLSNQVQIDALFRIMMRSLDWFIFHKTLPDSPPRFSEQREEKRLFRARVRQAFRDAVLASPDDFVTDTKRMEALRTLFVGARKVSRKHSRLVEALEKSFRALNRRNPREELAPEDLATLDSLVDSNESVPPPSSGGLP</sequence>
<accession>A0A2U3PVW8</accession>
<feature type="region of interest" description="Disordered" evidence="1">
    <location>
        <begin position="371"/>
        <end position="403"/>
    </location>
</feature>
<gene>
    <name evidence="2" type="ORF">BRAD3257_2190</name>
</gene>
<reference evidence="2 3" key="1">
    <citation type="submission" date="2018-03" db="EMBL/GenBank/DDBJ databases">
        <authorList>
            <person name="Gully D."/>
        </authorList>
    </citation>
    <scope>NUCLEOTIDE SEQUENCE [LARGE SCALE GENOMIC DNA]</scope>
    <source>
        <strain evidence="2">ORS3257</strain>
    </source>
</reference>
<feature type="compositionally biased region" description="Pro residues" evidence="1">
    <location>
        <begin position="394"/>
        <end position="403"/>
    </location>
</feature>
<dbReference type="AlphaFoldDB" id="A0A2U3PVW8"/>
<name>A0A2U3PVW8_9BRAD</name>
<evidence type="ECO:0000313" key="3">
    <source>
        <dbReference type="Proteomes" id="UP000246085"/>
    </source>
</evidence>
<protein>
    <submittedName>
        <fullName evidence="2">Uncharacterized protein</fullName>
    </submittedName>
</protein>
<evidence type="ECO:0000313" key="2">
    <source>
        <dbReference type="EMBL" id="SPP93269.1"/>
    </source>
</evidence>
<organism evidence="2 3">
    <name type="scientific">Bradyrhizobium vignae</name>
    <dbReference type="NCBI Taxonomy" id="1549949"/>
    <lineage>
        <taxon>Bacteria</taxon>
        <taxon>Pseudomonadati</taxon>
        <taxon>Pseudomonadota</taxon>
        <taxon>Alphaproteobacteria</taxon>
        <taxon>Hyphomicrobiales</taxon>
        <taxon>Nitrobacteraceae</taxon>
        <taxon>Bradyrhizobium</taxon>
    </lineage>
</organism>
<proteinExistence type="predicted"/>
<dbReference type="EMBL" id="LS398110">
    <property type="protein sequence ID" value="SPP93269.1"/>
    <property type="molecule type" value="Genomic_DNA"/>
</dbReference>
<dbReference type="Proteomes" id="UP000246085">
    <property type="component" value="Chromosome BRAD3257"/>
</dbReference>
<dbReference type="RefSeq" id="WP_122401629.1">
    <property type="nucleotide sequence ID" value="NZ_LS398110.1"/>
</dbReference>